<dbReference type="PANTHER" id="PTHR12106">
    <property type="entry name" value="SORTILIN RELATED"/>
    <property type="match status" value="1"/>
</dbReference>
<accession>A0A0C2MPM5</accession>
<evidence type="ECO:0000259" key="3">
    <source>
        <dbReference type="Pfam" id="PF15902"/>
    </source>
</evidence>
<feature type="domain" description="Sortilin N-terminal" evidence="3">
    <location>
        <begin position="87"/>
        <end position="147"/>
    </location>
</feature>
<dbReference type="InterPro" id="IPR031777">
    <property type="entry name" value="Sortilin_C"/>
</dbReference>
<dbReference type="InterPro" id="IPR036278">
    <property type="entry name" value="Sialidase_sf"/>
</dbReference>
<dbReference type="InterPro" id="IPR031778">
    <property type="entry name" value="Sortilin_N"/>
</dbReference>
<name>A0A0C2MPM5_THEKT</name>
<evidence type="ECO:0000259" key="2">
    <source>
        <dbReference type="Pfam" id="PF15901"/>
    </source>
</evidence>
<dbReference type="SUPFAM" id="SSF50939">
    <property type="entry name" value="Sialidases"/>
    <property type="match status" value="1"/>
</dbReference>
<keyword evidence="5" id="KW-1185">Reference proteome</keyword>
<protein>
    <submittedName>
        <fullName evidence="4">VPS10 domain-containing receptor SorCS1</fullName>
    </submittedName>
</protein>
<keyword evidence="1" id="KW-0677">Repeat</keyword>
<evidence type="ECO:0000256" key="1">
    <source>
        <dbReference type="ARBA" id="ARBA00022737"/>
    </source>
</evidence>
<proteinExistence type="predicted"/>
<sequence length="283" mass="32648">MEYNFFIDKRTEGLLYLNFPANDKEFQTRRSSNNGRSWHDIKFLNHNNSESSQSVQFKFHLHDAKAVPNHFEMIDIQYQDHVTALTPFITFDGGHSWKVAAKTKSNIILLNHGSVLLSVDKDTNSINYSFDEATTWLSYKLFSNNPKVLYIGRLSNNDLKAVIVSRDSTTKKIKFTTLDFSRIFNLDCNMSHYREWYLPTSNGFCYKGLKIKMRTRHSNILCMDKLVNHIKTIEKCSCVPDDFGCTFRYKPNADICVPDDVSIKKPDPKKCAGEPNEVIHLPG</sequence>
<evidence type="ECO:0000313" key="4">
    <source>
        <dbReference type="EMBL" id="KII69166.1"/>
    </source>
</evidence>
<dbReference type="Pfam" id="PF15902">
    <property type="entry name" value="Sortilin-Vps10"/>
    <property type="match status" value="1"/>
</dbReference>
<dbReference type="EMBL" id="JWZT01002551">
    <property type="protein sequence ID" value="KII69166.1"/>
    <property type="molecule type" value="Genomic_DNA"/>
</dbReference>
<dbReference type="AlphaFoldDB" id="A0A0C2MPM5"/>
<gene>
    <name evidence="4" type="ORF">RF11_01047</name>
</gene>
<dbReference type="GO" id="GO:0005794">
    <property type="term" value="C:Golgi apparatus"/>
    <property type="evidence" value="ECO:0007669"/>
    <property type="project" value="TreeGrafter"/>
</dbReference>
<reference evidence="4 5" key="1">
    <citation type="journal article" date="2014" name="Genome Biol. Evol.">
        <title>The genome of the myxosporean Thelohanellus kitauei shows adaptations to nutrient acquisition within its fish host.</title>
        <authorList>
            <person name="Yang Y."/>
            <person name="Xiong J."/>
            <person name="Zhou Z."/>
            <person name="Huo F."/>
            <person name="Miao W."/>
            <person name="Ran C."/>
            <person name="Liu Y."/>
            <person name="Zhang J."/>
            <person name="Feng J."/>
            <person name="Wang M."/>
            <person name="Wang M."/>
            <person name="Wang L."/>
            <person name="Yao B."/>
        </authorList>
    </citation>
    <scope>NUCLEOTIDE SEQUENCE [LARGE SCALE GENOMIC DNA]</scope>
    <source>
        <strain evidence="4">Wuqing</strain>
    </source>
</reference>
<feature type="domain" description="Sortilin C-terminal" evidence="2">
    <location>
        <begin position="156"/>
        <end position="274"/>
    </location>
</feature>
<dbReference type="GO" id="GO:0006892">
    <property type="term" value="P:post-Golgi vesicle-mediated transport"/>
    <property type="evidence" value="ECO:0007669"/>
    <property type="project" value="TreeGrafter"/>
</dbReference>
<dbReference type="OrthoDB" id="443634at2759"/>
<dbReference type="GO" id="GO:0016020">
    <property type="term" value="C:membrane"/>
    <property type="evidence" value="ECO:0007669"/>
    <property type="project" value="TreeGrafter"/>
</dbReference>
<dbReference type="InterPro" id="IPR050310">
    <property type="entry name" value="VPS10-sortilin"/>
</dbReference>
<keyword evidence="4" id="KW-0675">Receptor</keyword>
<organism evidence="4 5">
    <name type="scientific">Thelohanellus kitauei</name>
    <name type="common">Myxosporean</name>
    <dbReference type="NCBI Taxonomy" id="669202"/>
    <lineage>
        <taxon>Eukaryota</taxon>
        <taxon>Metazoa</taxon>
        <taxon>Cnidaria</taxon>
        <taxon>Myxozoa</taxon>
        <taxon>Myxosporea</taxon>
        <taxon>Bivalvulida</taxon>
        <taxon>Platysporina</taxon>
        <taxon>Myxobolidae</taxon>
        <taxon>Thelohanellus</taxon>
    </lineage>
</organism>
<evidence type="ECO:0000313" key="5">
    <source>
        <dbReference type="Proteomes" id="UP000031668"/>
    </source>
</evidence>
<dbReference type="Proteomes" id="UP000031668">
    <property type="component" value="Unassembled WGS sequence"/>
</dbReference>
<dbReference type="Pfam" id="PF15901">
    <property type="entry name" value="Sortilin_C"/>
    <property type="match status" value="1"/>
</dbReference>
<dbReference type="PANTHER" id="PTHR12106:SF27">
    <property type="entry name" value="SORTILIN-RELATED RECEPTOR"/>
    <property type="match status" value="1"/>
</dbReference>
<comment type="caution">
    <text evidence="4">The sequence shown here is derived from an EMBL/GenBank/DDBJ whole genome shotgun (WGS) entry which is preliminary data.</text>
</comment>